<accession>A0A8H3W267</accession>
<keyword evidence="10" id="KW-1185">Reference proteome</keyword>
<evidence type="ECO:0000256" key="6">
    <source>
        <dbReference type="ARBA" id="ARBA00023033"/>
    </source>
</evidence>
<keyword evidence="5" id="KW-0560">Oxidoreductase</keyword>
<dbReference type="EMBL" id="WOWK01000099">
    <property type="protein sequence ID" value="KAF0319159.1"/>
    <property type="molecule type" value="Genomic_DNA"/>
</dbReference>
<evidence type="ECO:0000256" key="5">
    <source>
        <dbReference type="ARBA" id="ARBA00023002"/>
    </source>
</evidence>
<feature type="domain" description="FAD-binding" evidence="8">
    <location>
        <begin position="7"/>
        <end position="347"/>
    </location>
</feature>
<dbReference type="PANTHER" id="PTHR47356">
    <property type="entry name" value="FAD-DEPENDENT MONOOXYGENASE ASQG-RELATED"/>
    <property type="match status" value="1"/>
</dbReference>
<dbReference type="Gene3D" id="3.50.50.60">
    <property type="entry name" value="FAD/NAD(P)-binding domain"/>
    <property type="match status" value="1"/>
</dbReference>
<dbReference type="InterPro" id="IPR036188">
    <property type="entry name" value="FAD/NAD-bd_sf"/>
</dbReference>
<dbReference type="InterPro" id="IPR002938">
    <property type="entry name" value="FAD-bd"/>
</dbReference>
<evidence type="ECO:0000256" key="1">
    <source>
        <dbReference type="ARBA" id="ARBA00001974"/>
    </source>
</evidence>
<keyword evidence="7" id="KW-0812">Transmembrane</keyword>
<evidence type="ECO:0000256" key="7">
    <source>
        <dbReference type="SAM" id="Phobius"/>
    </source>
</evidence>
<reference evidence="9 10" key="1">
    <citation type="submission" date="2019-12" db="EMBL/GenBank/DDBJ databases">
        <title>A genome sequence resource for the geographically widespread anthracnose pathogen Colletotrichum asianum.</title>
        <authorList>
            <person name="Meng Y."/>
        </authorList>
    </citation>
    <scope>NUCLEOTIDE SEQUENCE [LARGE SCALE GENOMIC DNA]</scope>
    <source>
        <strain evidence="9 10">ICMP 18580</strain>
    </source>
</reference>
<gene>
    <name evidence="9" type="ORF">GQ607_013552</name>
</gene>
<evidence type="ECO:0000259" key="8">
    <source>
        <dbReference type="Pfam" id="PF01494"/>
    </source>
</evidence>
<keyword evidence="3" id="KW-0285">Flavoprotein</keyword>
<dbReference type="GO" id="GO:0004497">
    <property type="term" value="F:monooxygenase activity"/>
    <property type="evidence" value="ECO:0007669"/>
    <property type="project" value="UniProtKB-KW"/>
</dbReference>
<dbReference type="InterPro" id="IPR050562">
    <property type="entry name" value="FAD_mOase_fung"/>
</dbReference>
<organism evidence="9 10">
    <name type="scientific">Colletotrichum asianum</name>
    <dbReference type="NCBI Taxonomy" id="702518"/>
    <lineage>
        <taxon>Eukaryota</taxon>
        <taxon>Fungi</taxon>
        <taxon>Dikarya</taxon>
        <taxon>Ascomycota</taxon>
        <taxon>Pezizomycotina</taxon>
        <taxon>Sordariomycetes</taxon>
        <taxon>Hypocreomycetidae</taxon>
        <taxon>Glomerellales</taxon>
        <taxon>Glomerellaceae</taxon>
        <taxon>Colletotrichum</taxon>
        <taxon>Colletotrichum gloeosporioides species complex</taxon>
    </lineage>
</organism>
<dbReference type="AlphaFoldDB" id="A0A8H3W267"/>
<protein>
    <submittedName>
        <fullName evidence="9">FAD binding domain-containing protein</fullName>
    </submittedName>
</protein>
<dbReference type="OrthoDB" id="2431938at2759"/>
<comment type="similarity">
    <text evidence="2">Belongs to the paxM FAD-dependent monooxygenase family.</text>
</comment>
<evidence type="ECO:0000256" key="4">
    <source>
        <dbReference type="ARBA" id="ARBA00022827"/>
    </source>
</evidence>
<dbReference type="PANTHER" id="PTHR47356:SF2">
    <property type="entry name" value="FAD-BINDING DOMAIN-CONTAINING PROTEIN-RELATED"/>
    <property type="match status" value="1"/>
</dbReference>
<name>A0A8H3W267_9PEZI</name>
<evidence type="ECO:0000313" key="10">
    <source>
        <dbReference type="Proteomes" id="UP000434172"/>
    </source>
</evidence>
<feature type="transmembrane region" description="Helical" evidence="7">
    <location>
        <begin position="442"/>
        <end position="462"/>
    </location>
</feature>
<keyword evidence="7" id="KW-1133">Transmembrane helix</keyword>
<evidence type="ECO:0000313" key="9">
    <source>
        <dbReference type="EMBL" id="KAF0319159.1"/>
    </source>
</evidence>
<evidence type="ECO:0000256" key="2">
    <source>
        <dbReference type="ARBA" id="ARBA00007992"/>
    </source>
</evidence>
<dbReference type="PRINTS" id="PR00420">
    <property type="entry name" value="RNGMNOXGNASE"/>
</dbReference>
<proteinExistence type="inferred from homology"/>
<keyword evidence="6" id="KW-0503">Monooxygenase</keyword>
<keyword evidence="4" id="KW-0274">FAD</keyword>
<dbReference type="Pfam" id="PF01494">
    <property type="entry name" value="FAD_binding_3"/>
    <property type="match status" value="1"/>
</dbReference>
<keyword evidence="7" id="KW-0472">Membrane</keyword>
<dbReference type="GO" id="GO:0071949">
    <property type="term" value="F:FAD binding"/>
    <property type="evidence" value="ECO:0007669"/>
    <property type="project" value="InterPro"/>
</dbReference>
<comment type="caution">
    <text evidence="9">The sequence shown here is derived from an EMBL/GenBank/DDBJ whole genome shotgun (WGS) entry which is preliminary data.</text>
</comment>
<evidence type="ECO:0000256" key="3">
    <source>
        <dbReference type="ARBA" id="ARBA00022630"/>
    </source>
</evidence>
<comment type="cofactor">
    <cofactor evidence="1">
        <name>FAD</name>
        <dbReference type="ChEBI" id="CHEBI:57692"/>
    </cofactor>
</comment>
<sequence length="467" mass="52514">MATEKKMRILIVGGSVSGLSLAIMLEKFGIDYLILEAYPTIAPQLGASIGLLPNGLKILDQLGCYERLREIGGDIYYKCSIRSSDGRVLSETKDAGLSESIENMTGYPCVFIDRQMLLQVLYEKIRHKDRVLTGKRVSQVEMTDSGVTVKTQDGSTYAGDILIGADGVRSTIRQEMWRLASEEKQNVFPPDEAQSLKSNTKCIFGISNLPKGWRGMQHSAFNDGRSYLLVPAPKDRVYWFFFHVMDGTYYGKDIPRFSKEDESRYFDDNISDSIKFRDIYEGRQVATFVALEEHVFSRWNYRRILLIGDSAHKLHPITAQGGNGAIETAAALVNTLVSTLKSNPQSLSDKEIESMLAQVQTKRQDSITEVMQEGRWVNSIICQQLPLSKFLIGIIVPWLGDGLFLQSWYKSYLRGTQVDSLDLPRRLASSPSEFTSGAQKQMYRWTACATGITTVGVAVLIMRFRRI</sequence>
<dbReference type="Proteomes" id="UP000434172">
    <property type="component" value="Unassembled WGS sequence"/>
</dbReference>
<dbReference type="SUPFAM" id="SSF51905">
    <property type="entry name" value="FAD/NAD(P)-binding domain"/>
    <property type="match status" value="1"/>
</dbReference>